<feature type="transmembrane region" description="Helical" evidence="1">
    <location>
        <begin position="50"/>
        <end position="74"/>
    </location>
</feature>
<name>A0ABQ2BGQ6_9SPHI</name>
<keyword evidence="1" id="KW-0472">Membrane</keyword>
<dbReference type="Proteomes" id="UP000645390">
    <property type="component" value="Unassembled WGS sequence"/>
</dbReference>
<comment type="caution">
    <text evidence="2">The sequence shown here is derived from an EMBL/GenBank/DDBJ whole genome shotgun (WGS) entry which is preliminary data.</text>
</comment>
<feature type="transmembrane region" description="Helical" evidence="1">
    <location>
        <begin position="86"/>
        <end position="109"/>
    </location>
</feature>
<gene>
    <name evidence="2" type="ORF">GCM10008119_07940</name>
</gene>
<reference evidence="3" key="1">
    <citation type="journal article" date="2019" name="Int. J. Syst. Evol. Microbiol.">
        <title>The Global Catalogue of Microorganisms (GCM) 10K type strain sequencing project: providing services to taxonomists for standard genome sequencing and annotation.</title>
        <authorList>
            <consortium name="The Broad Institute Genomics Platform"/>
            <consortium name="The Broad Institute Genome Sequencing Center for Infectious Disease"/>
            <person name="Wu L."/>
            <person name="Ma J."/>
        </authorList>
    </citation>
    <scope>NUCLEOTIDE SEQUENCE [LARGE SCALE GENOMIC DNA]</scope>
    <source>
        <strain evidence="3">CCM 8939</strain>
    </source>
</reference>
<keyword evidence="1" id="KW-0812">Transmembrane</keyword>
<proteinExistence type="predicted"/>
<protein>
    <submittedName>
        <fullName evidence="2">Uncharacterized protein</fullName>
    </submittedName>
</protein>
<keyword evidence="3" id="KW-1185">Reference proteome</keyword>
<dbReference type="RefSeq" id="WP_188411967.1">
    <property type="nucleotide sequence ID" value="NZ_BMDJ01000002.1"/>
</dbReference>
<dbReference type="EMBL" id="BMDJ01000002">
    <property type="protein sequence ID" value="GGI23497.1"/>
    <property type="molecule type" value="Genomic_DNA"/>
</dbReference>
<feature type="transmembrane region" description="Helical" evidence="1">
    <location>
        <begin position="27"/>
        <end position="44"/>
    </location>
</feature>
<accession>A0ABQ2BGQ6</accession>
<sequence>MKHKALLKITITMTTELLIINIGKKSAIFSFSIGTLLLLIYLATKAGVLIGFGLVYLEIAFFINIAVLSALLFATVAYSGNRKKTWLTILYVLLNLPIAFTYFLIVAQIA</sequence>
<evidence type="ECO:0000313" key="3">
    <source>
        <dbReference type="Proteomes" id="UP000645390"/>
    </source>
</evidence>
<evidence type="ECO:0000256" key="1">
    <source>
        <dbReference type="SAM" id="Phobius"/>
    </source>
</evidence>
<evidence type="ECO:0000313" key="2">
    <source>
        <dbReference type="EMBL" id="GGI23497.1"/>
    </source>
</evidence>
<keyword evidence="1" id="KW-1133">Transmembrane helix</keyword>
<organism evidence="2 3">
    <name type="scientific">Pedobacter mendelii</name>
    <dbReference type="NCBI Taxonomy" id="1908240"/>
    <lineage>
        <taxon>Bacteria</taxon>
        <taxon>Pseudomonadati</taxon>
        <taxon>Bacteroidota</taxon>
        <taxon>Sphingobacteriia</taxon>
        <taxon>Sphingobacteriales</taxon>
        <taxon>Sphingobacteriaceae</taxon>
        <taxon>Pedobacter</taxon>
    </lineage>
</organism>